<protein>
    <submittedName>
        <fullName evidence="2">Uncharacterized protein</fullName>
    </submittedName>
</protein>
<proteinExistence type="predicted"/>
<sequence length="61" mass="6759">MLLLQGDTGVWVESRLFKQNLLLFVGLFAFTNFLHKLSSAIAFGVTDSQEGNLGKAQLHVH</sequence>
<evidence type="ECO:0000313" key="2">
    <source>
        <dbReference type="EMBL" id="SVA96987.1"/>
    </source>
</evidence>
<keyword evidence="1" id="KW-0812">Transmembrane</keyword>
<accession>A0A382A7F6</accession>
<gene>
    <name evidence="2" type="ORF">METZ01_LOCUS149841</name>
</gene>
<keyword evidence="1" id="KW-1133">Transmembrane helix</keyword>
<evidence type="ECO:0000256" key="1">
    <source>
        <dbReference type="SAM" id="Phobius"/>
    </source>
</evidence>
<keyword evidence="1" id="KW-0472">Membrane</keyword>
<dbReference type="AlphaFoldDB" id="A0A382A7F6"/>
<name>A0A382A7F6_9ZZZZ</name>
<dbReference type="EMBL" id="UINC01024062">
    <property type="protein sequence ID" value="SVA96987.1"/>
    <property type="molecule type" value="Genomic_DNA"/>
</dbReference>
<feature type="transmembrane region" description="Helical" evidence="1">
    <location>
        <begin position="21"/>
        <end position="45"/>
    </location>
</feature>
<reference evidence="2" key="1">
    <citation type="submission" date="2018-05" db="EMBL/GenBank/DDBJ databases">
        <authorList>
            <person name="Lanie J.A."/>
            <person name="Ng W.-L."/>
            <person name="Kazmierczak K.M."/>
            <person name="Andrzejewski T.M."/>
            <person name="Davidsen T.M."/>
            <person name="Wayne K.J."/>
            <person name="Tettelin H."/>
            <person name="Glass J.I."/>
            <person name="Rusch D."/>
            <person name="Podicherti R."/>
            <person name="Tsui H.-C.T."/>
            <person name="Winkler M.E."/>
        </authorList>
    </citation>
    <scope>NUCLEOTIDE SEQUENCE</scope>
</reference>
<organism evidence="2">
    <name type="scientific">marine metagenome</name>
    <dbReference type="NCBI Taxonomy" id="408172"/>
    <lineage>
        <taxon>unclassified sequences</taxon>
        <taxon>metagenomes</taxon>
        <taxon>ecological metagenomes</taxon>
    </lineage>
</organism>